<feature type="region of interest" description="Disordered" evidence="1">
    <location>
        <begin position="329"/>
        <end position="419"/>
    </location>
</feature>
<dbReference type="InterPro" id="IPR001279">
    <property type="entry name" value="Metallo-B-lactamas"/>
</dbReference>
<dbReference type="Pfam" id="PF00753">
    <property type="entry name" value="Lactamase_B"/>
    <property type="match status" value="1"/>
</dbReference>
<dbReference type="AlphaFoldDB" id="A0AAV3SDI0"/>
<feature type="compositionally biased region" description="Polar residues" evidence="1">
    <location>
        <begin position="361"/>
        <end position="380"/>
    </location>
</feature>
<dbReference type="PANTHER" id="PTHR30619">
    <property type="entry name" value="DNA INTERNALIZATION/COMPETENCE PROTEIN COMEC/REC2"/>
    <property type="match status" value="1"/>
</dbReference>
<proteinExistence type="predicted"/>
<accession>A0AAV3SDI0</accession>
<dbReference type="SUPFAM" id="SSF56281">
    <property type="entry name" value="Metallo-hydrolase/oxidoreductase"/>
    <property type="match status" value="1"/>
</dbReference>
<name>A0AAV3SDI0_HALDO</name>
<dbReference type="Gene3D" id="2.60.40.1260">
    <property type="entry name" value="Lamin Tail domain"/>
    <property type="match status" value="1"/>
</dbReference>
<dbReference type="Gene3D" id="3.60.15.10">
    <property type="entry name" value="Ribonuclease Z/Hydroxyacylglutathione hydrolase-like"/>
    <property type="match status" value="1"/>
</dbReference>
<dbReference type="Pfam" id="PF00932">
    <property type="entry name" value="LTD"/>
    <property type="match status" value="1"/>
</dbReference>
<comment type="caution">
    <text evidence="3">The sequence shown here is derived from an EMBL/GenBank/DDBJ whole genome shotgun (WGS) entry which is preliminary data.</text>
</comment>
<protein>
    <submittedName>
        <fullName evidence="3">Lamin tail domain-containing protein</fullName>
    </submittedName>
</protein>
<feature type="compositionally biased region" description="Low complexity" evidence="1">
    <location>
        <begin position="381"/>
        <end position="404"/>
    </location>
</feature>
<evidence type="ECO:0000259" key="2">
    <source>
        <dbReference type="PROSITE" id="PS51841"/>
    </source>
</evidence>
<dbReference type="Proteomes" id="UP001500962">
    <property type="component" value="Unassembled WGS sequence"/>
</dbReference>
<feature type="region of interest" description="Disordered" evidence="1">
    <location>
        <begin position="22"/>
        <end position="71"/>
    </location>
</feature>
<feature type="compositionally biased region" description="Low complexity" evidence="1">
    <location>
        <begin position="47"/>
        <end position="60"/>
    </location>
</feature>
<evidence type="ECO:0000256" key="1">
    <source>
        <dbReference type="SAM" id="MobiDB-lite"/>
    </source>
</evidence>
<evidence type="ECO:0000313" key="3">
    <source>
        <dbReference type="EMBL" id="GAA0453519.1"/>
    </source>
</evidence>
<reference evidence="3" key="2">
    <citation type="submission" date="2023-12" db="EMBL/GenBank/DDBJ databases">
        <authorList>
            <person name="Sun Q."/>
            <person name="Inoue M."/>
        </authorList>
    </citation>
    <scope>NUCLEOTIDE SEQUENCE</scope>
    <source>
        <strain evidence="3">JCM 12289</strain>
    </source>
</reference>
<dbReference type="SMART" id="SM00849">
    <property type="entry name" value="Lactamase_B"/>
    <property type="match status" value="1"/>
</dbReference>
<dbReference type="PANTHER" id="PTHR30619:SF1">
    <property type="entry name" value="RECOMBINATION PROTEIN 2"/>
    <property type="match status" value="1"/>
</dbReference>
<dbReference type="InterPro" id="IPR036415">
    <property type="entry name" value="Lamin_tail_dom_sf"/>
</dbReference>
<feature type="domain" description="LTD" evidence="2">
    <location>
        <begin position="409"/>
        <end position="527"/>
    </location>
</feature>
<dbReference type="GeneID" id="71764103"/>
<dbReference type="RefSeq" id="WP_342346254.1">
    <property type="nucleotide sequence ID" value="NZ_BAAADN010000010.1"/>
</dbReference>
<dbReference type="InterPro" id="IPR052159">
    <property type="entry name" value="Competence_DNA_uptake"/>
</dbReference>
<dbReference type="CDD" id="cd07731">
    <property type="entry name" value="ComA-like_MBL-fold"/>
    <property type="match status" value="1"/>
</dbReference>
<feature type="compositionally biased region" description="Low complexity" evidence="1">
    <location>
        <begin position="22"/>
        <end position="34"/>
    </location>
</feature>
<dbReference type="SUPFAM" id="SSF74853">
    <property type="entry name" value="Lamin A/C globular tail domain"/>
    <property type="match status" value="1"/>
</dbReference>
<sequence>MKRRTLGVVVVTLLIVFAGCASSSPSSNQTQPSSAPDSAGSGDTPINATTPSTNSPANTSESRQSGPAANGTFEIHSINVGQSDSTLIIGPTNQTMLIDTGDYRDDGEFVLDYLKKHDIDRIDYLVTTHPDADHIGGNAAVIKYYETKANGIGAVYDPGISSSSQTYEDYLDAVEKYDITLYETHAGDSIPFDGVQTQVLSPPENYIEGEDPNQNSIVLRLGFGHTSFVLPGDAEKGAESHLTDEYGDRLNSTVLKAGHHGSDTSSTNPYLDAVDPQVTLISSAYKSQYGHPSPEALHRFGEHDIEVYWTATHGNIVVTSDGHTIDIATQEKAPTDPTSLRDGDPVEPGTDGPVSHRESITVGSGLSQNPPEGTSTPAANTPTPVRSSTSTPTSESSETPATTRIASDGGTESGVNESGPFEVTTIHADAEGDDRENLNDEYLVLENTGSTSLDVSGWTVKDGSSREYTISSGTVIEAGETLTLYTGEGTDAGNDLYWGSGSAIWNNGGDTITVTNAQDEQVLKEEY</sequence>
<dbReference type="InterPro" id="IPR035681">
    <property type="entry name" value="ComA-like_MBL"/>
</dbReference>
<organism evidence="3 4">
    <name type="scientific">Halococcus dombrowskii</name>
    <dbReference type="NCBI Taxonomy" id="179637"/>
    <lineage>
        <taxon>Archaea</taxon>
        <taxon>Methanobacteriati</taxon>
        <taxon>Methanobacteriota</taxon>
        <taxon>Stenosarchaea group</taxon>
        <taxon>Halobacteria</taxon>
        <taxon>Halobacteriales</taxon>
        <taxon>Halococcaceae</taxon>
        <taxon>Halococcus</taxon>
    </lineage>
</organism>
<gene>
    <name evidence="3" type="ORF">GCM10008985_06600</name>
</gene>
<reference evidence="3" key="1">
    <citation type="journal article" date="2014" name="Int. J. Syst. Evol. Microbiol.">
        <title>Complete genome sequence of Corynebacterium casei LMG S-19264T (=DSM 44701T), isolated from a smear-ripened cheese.</title>
        <authorList>
            <consortium name="US DOE Joint Genome Institute (JGI-PGF)"/>
            <person name="Walter F."/>
            <person name="Albersmeier A."/>
            <person name="Kalinowski J."/>
            <person name="Ruckert C."/>
        </authorList>
    </citation>
    <scope>NUCLEOTIDE SEQUENCE</scope>
    <source>
        <strain evidence="3">JCM 12289</strain>
    </source>
</reference>
<dbReference type="PROSITE" id="PS51841">
    <property type="entry name" value="LTD"/>
    <property type="match status" value="1"/>
</dbReference>
<evidence type="ECO:0000313" key="4">
    <source>
        <dbReference type="Proteomes" id="UP001500962"/>
    </source>
</evidence>
<dbReference type="InterPro" id="IPR036866">
    <property type="entry name" value="RibonucZ/Hydroxyglut_hydro"/>
</dbReference>
<dbReference type="PROSITE" id="PS51257">
    <property type="entry name" value="PROKAR_LIPOPROTEIN"/>
    <property type="match status" value="1"/>
</dbReference>
<dbReference type="EMBL" id="BAAADN010000010">
    <property type="protein sequence ID" value="GAA0453519.1"/>
    <property type="molecule type" value="Genomic_DNA"/>
</dbReference>
<dbReference type="InterPro" id="IPR001322">
    <property type="entry name" value="Lamin_tail_dom"/>
</dbReference>